<dbReference type="GO" id="GO:0019005">
    <property type="term" value="C:SCF ubiquitin ligase complex"/>
    <property type="evidence" value="ECO:0007669"/>
    <property type="project" value="TreeGrafter"/>
</dbReference>
<dbReference type="SMART" id="SM00367">
    <property type="entry name" value="LRR_CC"/>
    <property type="match status" value="5"/>
</dbReference>
<dbReference type="PANTHER" id="PTHR13318">
    <property type="entry name" value="PARTNER OF PAIRED, ISOFORM B-RELATED"/>
    <property type="match status" value="1"/>
</dbReference>
<sequence length="498" mass="56714">MATRMLEVAAVDYSLPNECWETIFKFLINNDYGNVDDNNNHHIHSLSAVSKQFLSITNNLLFSLNVRTNFKPSVTIINCKPTVNINDFIRPSNFLSRLIRRFSNLNSLHLTGNNLNNTLCKISRLPFFTLKSLHLNFKLTHFRIEFPTEGLRLVSQNITTLTSLTFSHLRSLSSTYLLLIAECFPLLEQLNLNLNLNLDYHGRSHDSLLIEGVKALSSSLLKLRKVDLTNHYYINDQCLCYLFKNWKFLEEAIIIGCKHLTNNGITSALSERPTFSALSERPTLRSFSFSGSSYFLLYAAKNSIACPQLTSLAFTSYKLSNRGIVGLLFASIFPNLQLLDFSACPDLYEDDICQVLTNCTEIRQLNLAKASRMKLRVMNFDVPNLEVLNLSHTEVDDEALYVISKSCRGLLKLLLEHCCHVTEEGLNYVVENCTQLREINLNGCQKVHANVIASMVLSRPSLRRIVAPQPDYCFSDTEMKLFLRRRCLVETALTNLKL</sequence>
<accession>A0A2K3P0U3</accession>
<dbReference type="GO" id="GO:0031146">
    <property type="term" value="P:SCF-dependent proteasomal ubiquitin-dependent protein catabolic process"/>
    <property type="evidence" value="ECO:0007669"/>
    <property type="project" value="TreeGrafter"/>
</dbReference>
<comment type="caution">
    <text evidence="1">The sequence shown here is derived from an EMBL/GenBank/DDBJ whole genome shotgun (WGS) entry which is preliminary data.</text>
</comment>
<reference evidence="1 2" key="1">
    <citation type="journal article" date="2014" name="Am. J. Bot.">
        <title>Genome assembly and annotation for red clover (Trifolium pratense; Fabaceae).</title>
        <authorList>
            <person name="Istvanek J."/>
            <person name="Jaros M."/>
            <person name="Krenek A."/>
            <person name="Repkova J."/>
        </authorList>
    </citation>
    <scope>NUCLEOTIDE SEQUENCE [LARGE SCALE GENOMIC DNA]</scope>
    <source>
        <strain evidence="2">cv. Tatra</strain>
        <tissue evidence="1">Young leaves</tissue>
    </source>
</reference>
<dbReference type="InterPro" id="IPR006553">
    <property type="entry name" value="Leu-rich_rpt_Cys-con_subtyp"/>
</dbReference>
<dbReference type="Gene3D" id="3.80.10.10">
    <property type="entry name" value="Ribonuclease Inhibitor"/>
    <property type="match status" value="2"/>
</dbReference>
<dbReference type="STRING" id="57577.A0A2K3P0U3"/>
<dbReference type="PANTHER" id="PTHR13318:SF106">
    <property type="entry name" value="F-BOX_LRR-REPEAT PROTEIN 2"/>
    <property type="match status" value="1"/>
</dbReference>
<dbReference type="AlphaFoldDB" id="A0A2K3P0U3"/>
<dbReference type="Proteomes" id="UP000236291">
    <property type="component" value="Unassembled WGS sequence"/>
</dbReference>
<protein>
    <submittedName>
        <fullName evidence="1">F-box/LRR-repeat protein</fullName>
    </submittedName>
</protein>
<reference evidence="1 2" key="2">
    <citation type="journal article" date="2017" name="Front. Plant Sci.">
        <title>Gene Classification and Mining of Molecular Markers Useful in Red Clover (Trifolium pratense) Breeding.</title>
        <authorList>
            <person name="Istvanek J."/>
            <person name="Dluhosova J."/>
            <person name="Dluhos P."/>
            <person name="Patkova L."/>
            <person name="Nedelnik J."/>
            <person name="Repkova J."/>
        </authorList>
    </citation>
    <scope>NUCLEOTIDE SEQUENCE [LARGE SCALE GENOMIC DNA]</scope>
    <source>
        <strain evidence="2">cv. Tatra</strain>
        <tissue evidence="1">Young leaves</tissue>
    </source>
</reference>
<name>A0A2K3P0U3_TRIPR</name>
<evidence type="ECO:0000313" key="1">
    <source>
        <dbReference type="EMBL" id="PNY08916.1"/>
    </source>
</evidence>
<evidence type="ECO:0000313" key="2">
    <source>
        <dbReference type="Proteomes" id="UP000236291"/>
    </source>
</evidence>
<dbReference type="InterPro" id="IPR032675">
    <property type="entry name" value="LRR_dom_sf"/>
</dbReference>
<gene>
    <name evidence="1" type="ORF">L195_g005455</name>
</gene>
<proteinExistence type="predicted"/>
<dbReference type="SUPFAM" id="SSF52047">
    <property type="entry name" value="RNI-like"/>
    <property type="match status" value="1"/>
</dbReference>
<organism evidence="1 2">
    <name type="scientific">Trifolium pratense</name>
    <name type="common">Red clover</name>
    <dbReference type="NCBI Taxonomy" id="57577"/>
    <lineage>
        <taxon>Eukaryota</taxon>
        <taxon>Viridiplantae</taxon>
        <taxon>Streptophyta</taxon>
        <taxon>Embryophyta</taxon>
        <taxon>Tracheophyta</taxon>
        <taxon>Spermatophyta</taxon>
        <taxon>Magnoliopsida</taxon>
        <taxon>eudicotyledons</taxon>
        <taxon>Gunneridae</taxon>
        <taxon>Pentapetalae</taxon>
        <taxon>rosids</taxon>
        <taxon>fabids</taxon>
        <taxon>Fabales</taxon>
        <taxon>Fabaceae</taxon>
        <taxon>Papilionoideae</taxon>
        <taxon>50 kb inversion clade</taxon>
        <taxon>NPAAA clade</taxon>
        <taxon>Hologalegina</taxon>
        <taxon>IRL clade</taxon>
        <taxon>Trifolieae</taxon>
        <taxon>Trifolium</taxon>
    </lineage>
</organism>
<dbReference type="FunFam" id="3.80.10.10:FF:000930">
    <property type="entry name" value="F-box/LRR-repeat protein 20"/>
    <property type="match status" value="1"/>
</dbReference>
<dbReference type="ExpressionAtlas" id="A0A2K3P0U3">
    <property type="expression patterns" value="baseline"/>
</dbReference>
<dbReference type="EMBL" id="ASHM01002813">
    <property type="protein sequence ID" value="PNY08916.1"/>
    <property type="molecule type" value="Genomic_DNA"/>
</dbReference>